<dbReference type="Gene3D" id="3.30.1540.10">
    <property type="entry name" value="formyl-coa transferase, domain 3"/>
    <property type="match status" value="1"/>
</dbReference>
<dbReference type="InterPro" id="IPR044855">
    <property type="entry name" value="CoA-Trfase_III_dom3_sf"/>
</dbReference>
<name>A0A2T2X3T9_9FIRM</name>
<dbReference type="InterPro" id="IPR003673">
    <property type="entry name" value="CoA-Trfase_fam_III"/>
</dbReference>
<evidence type="ECO:0000313" key="3">
    <source>
        <dbReference type="Proteomes" id="UP000242699"/>
    </source>
</evidence>
<protein>
    <submittedName>
        <fullName evidence="2">Carnitine dehydratase</fullName>
    </submittedName>
</protein>
<comment type="caution">
    <text evidence="2">The sequence shown here is derived from an EMBL/GenBank/DDBJ whole genome shotgun (WGS) entry which is preliminary data.</text>
</comment>
<organism evidence="2 3">
    <name type="scientific">Sulfobacillus benefaciens</name>
    <dbReference type="NCBI Taxonomy" id="453960"/>
    <lineage>
        <taxon>Bacteria</taxon>
        <taxon>Bacillati</taxon>
        <taxon>Bacillota</taxon>
        <taxon>Clostridia</taxon>
        <taxon>Eubacteriales</taxon>
        <taxon>Clostridiales Family XVII. Incertae Sedis</taxon>
        <taxon>Sulfobacillus</taxon>
    </lineage>
</organism>
<gene>
    <name evidence="2" type="ORF">C7B43_09065</name>
</gene>
<reference evidence="2 3" key="1">
    <citation type="journal article" date="2014" name="BMC Genomics">
        <title>Comparison of environmental and isolate Sulfobacillus genomes reveals diverse carbon, sulfur, nitrogen, and hydrogen metabolisms.</title>
        <authorList>
            <person name="Justice N.B."/>
            <person name="Norman A."/>
            <person name="Brown C.T."/>
            <person name="Singh A."/>
            <person name="Thomas B.C."/>
            <person name="Banfield J.F."/>
        </authorList>
    </citation>
    <scope>NUCLEOTIDE SEQUENCE [LARGE SCALE GENOMIC DNA]</scope>
    <source>
        <strain evidence="2">AMDSBA1</strain>
    </source>
</reference>
<keyword evidence="1" id="KW-0808">Transferase</keyword>
<accession>A0A2T2X3T9</accession>
<evidence type="ECO:0000256" key="1">
    <source>
        <dbReference type="ARBA" id="ARBA00022679"/>
    </source>
</evidence>
<dbReference type="EMBL" id="PXYT01000017">
    <property type="protein sequence ID" value="PSR29147.1"/>
    <property type="molecule type" value="Genomic_DNA"/>
</dbReference>
<evidence type="ECO:0000313" key="2">
    <source>
        <dbReference type="EMBL" id="PSR29147.1"/>
    </source>
</evidence>
<dbReference type="GO" id="GO:0008410">
    <property type="term" value="F:CoA-transferase activity"/>
    <property type="evidence" value="ECO:0007669"/>
    <property type="project" value="TreeGrafter"/>
</dbReference>
<dbReference type="AlphaFoldDB" id="A0A2T2X3T9"/>
<dbReference type="Proteomes" id="UP000242699">
    <property type="component" value="Unassembled WGS sequence"/>
</dbReference>
<sequence length="412" mass="45067">MSTVEARGVLDGITVLDLSQGAAGPSAGMVLGEYGARVIKVDPPEGDWGRRLGPPFLGEDAAAYMGMNRNKRSVVINLKTASGPEIFKALAARSDIVLESFRPGVMDRLGIGYSVLSQQHPDLIYCAISAFGTTGPWRDKPGVDGIIQAMSGLMSVTGEPGGQPVKVGVPAADMTAALIAVQGILLALLARAATGKGQRVDVSLLDSLFFFQTVPWSMFMVSGQSPGRQGSAAPYSAPNEVYPTQDGFLMVAAYWPQRWDRLTQVLQCPELARDPRFSGVRERVIHREELFGLLADKFKMRSTEEWRQILEKEDILCAPVMDYDQLAQLDHVMTPQKFPRLDHSELGLTPGVGMPAQLADMPPKPQRPAPLVGEHTREILQEWGYASHVIDDLIEQGVVWERPRPLAKKRQD</sequence>
<proteinExistence type="predicted"/>
<dbReference type="Gene3D" id="3.40.50.10540">
    <property type="entry name" value="Crotonobetainyl-coa:carnitine coa-transferase, domain 1"/>
    <property type="match status" value="1"/>
</dbReference>
<dbReference type="InterPro" id="IPR023606">
    <property type="entry name" value="CoA-Trfase_III_dom_1_sf"/>
</dbReference>
<dbReference type="PANTHER" id="PTHR48207">
    <property type="entry name" value="SUCCINATE--HYDROXYMETHYLGLUTARATE COA-TRANSFERASE"/>
    <property type="match status" value="1"/>
</dbReference>
<dbReference type="PANTHER" id="PTHR48207:SF4">
    <property type="entry name" value="BLL6097 PROTEIN"/>
    <property type="match status" value="1"/>
</dbReference>
<dbReference type="Pfam" id="PF02515">
    <property type="entry name" value="CoA_transf_3"/>
    <property type="match status" value="1"/>
</dbReference>
<dbReference type="InterPro" id="IPR050483">
    <property type="entry name" value="CoA-transferase_III_domain"/>
</dbReference>
<dbReference type="SUPFAM" id="SSF89796">
    <property type="entry name" value="CoA-transferase family III (CaiB/BaiF)"/>
    <property type="match status" value="1"/>
</dbReference>